<dbReference type="AlphaFoldDB" id="A0A370IEZ4"/>
<dbReference type="GO" id="GO:0016020">
    <property type="term" value="C:membrane"/>
    <property type="evidence" value="ECO:0007669"/>
    <property type="project" value="UniProtKB-SubCell"/>
</dbReference>
<dbReference type="STRING" id="1210086.GCA_001613105_00671"/>
<dbReference type="GO" id="GO:0015267">
    <property type="term" value="F:channel activity"/>
    <property type="evidence" value="ECO:0007669"/>
    <property type="project" value="InterPro"/>
</dbReference>
<dbReference type="PROSITE" id="PS00221">
    <property type="entry name" value="MIP"/>
    <property type="match status" value="1"/>
</dbReference>
<dbReference type="PANTHER" id="PTHR45724">
    <property type="entry name" value="AQUAPORIN NIP2-1"/>
    <property type="match status" value="1"/>
</dbReference>
<dbReference type="Proteomes" id="UP000254869">
    <property type="component" value="Unassembled WGS sequence"/>
</dbReference>
<comment type="subcellular location">
    <subcellularLocation>
        <location evidence="1">Membrane</location>
        <topology evidence="1">Multi-pass membrane protein</topology>
    </subcellularLocation>
</comment>
<feature type="transmembrane region" description="Helical" evidence="7">
    <location>
        <begin position="26"/>
        <end position="44"/>
    </location>
</feature>
<evidence type="ECO:0000313" key="9">
    <source>
        <dbReference type="Proteomes" id="UP000254869"/>
    </source>
</evidence>
<keyword evidence="5 7" id="KW-0472">Membrane</keyword>
<comment type="similarity">
    <text evidence="6">Belongs to the MIP/aquaporin (TC 1.A.8) family.</text>
</comment>
<accession>A0A370IEZ4</accession>
<dbReference type="InterPro" id="IPR000425">
    <property type="entry name" value="MIP"/>
</dbReference>
<proteinExistence type="inferred from homology"/>
<keyword evidence="4 7" id="KW-1133">Transmembrane helix</keyword>
<feature type="transmembrane region" description="Helical" evidence="7">
    <location>
        <begin position="91"/>
        <end position="115"/>
    </location>
</feature>
<keyword evidence="2 6" id="KW-0813">Transport</keyword>
<feature type="transmembrane region" description="Helical" evidence="7">
    <location>
        <begin position="50"/>
        <end position="70"/>
    </location>
</feature>
<protein>
    <submittedName>
        <fullName evidence="8">Aquaporin Z</fullName>
    </submittedName>
</protein>
<keyword evidence="9" id="KW-1185">Reference proteome</keyword>
<dbReference type="InterPro" id="IPR022357">
    <property type="entry name" value="MIP_CS"/>
</dbReference>
<dbReference type="PRINTS" id="PR00783">
    <property type="entry name" value="MINTRINSICP"/>
</dbReference>
<dbReference type="Pfam" id="PF00230">
    <property type="entry name" value="MIP"/>
    <property type="match status" value="1"/>
</dbReference>
<evidence type="ECO:0000256" key="6">
    <source>
        <dbReference type="RuleBase" id="RU000477"/>
    </source>
</evidence>
<dbReference type="Gene3D" id="1.20.1080.10">
    <property type="entry name" value="Glycerol uptake facilitator protein"/>
    <property type="match status" value="1"/>
</dbReference>
<organism evidence="8 9">
    <name type="scientific">Nocardia pseudobrasiliensis</name>
    <dbReference type="NCBI Taxonomy" id="45979"/>
    <lineage>
        <taxon>Bacteria</taxon>
        <taxon>Bacillati</taxon>
        <taxon>Actinomycetota</taxon>
        <taxon>Actinomycetes</taxon>
        <taxon>Mycobacteriales</taxon>
        <taxon>Nocardiaceae</taxon>
        <taxon>Nocardia</taxon>
    </lineage>
</organism>
<dbReference type="EMBL" id="QQBC01000001">
    <property type="protein sequence ID" value="RDI69279.1"/>
    <property type="molecule type" value="Genomic_DNA"/>
</dbReference>
<reference evidence="8 9" key="1">
    <citation type="submission" date="2018-07" db="EMBL/GenBank/DDBJ databases">
        <title>Genomic Encyclopedia of Type Strains, Phase IV (KMG-IV): sequencing the most valuable type-strain genomes for metagenomic binning, comparative biology and taxonomic classification.</title>
        <authorList>
            <person name="Goeker M."/>
        </authorList>
    </citation>
    <scope>NUCLEOTIDE SEQUENCE [LARGE SCALE GENOMIC DNA]</scope>
    <source>
        <strain evidence="8 9">DSM 44290</strain>
    </source>
</reference>
<keyword evidence="3 6" id="KW-0812">Transmembrane</keyword>
<dbReference type="InterPro" id="IPR023271">
    <property type="entry name" value="Aquaporin-like"/>
</dbReference>
<evidence type="ECO:0000256" key="1">
    <source>
        <dbReference type="ARBA" id="ARBA00004141"/>
    </source>
</evidence>
<dbReference type="RefSeq" id="WP_082875472.1">
    <property type="nucleotide sequence ID" value="NZ_QQBC01000001.1"/>
</dbReference>
<feature type="transmembrane region" description="Helical" evidence="7">
    <location>
        <begin position="205"/>
        <end position="225"/>
    </location>
</feature>
<evidence type="ECO:0000256" key="2">
    <source>
        <dbReference type="ARBA" id="ARBA00022448"/>
    </source>
</evidence>
<evidence type="ECO:0000256" key="3">
    <source>
        <dbReference type="ARBA" id="ARBA00022692"/>
    </source>
</evidence>
<evidence type="ECO:0000256" key="7">
    <source>
        <dbReference type="SAM" id="Phobius"/>
    </source>
</evidence>
<name>A0A370IEZ4_9NOCA</name>
<evidence type="ECO:0000256" key="4">
    <source>
        <dbReference type="ARBA" id="ARBA00022989"/>
    </source>
</evidence>
<dbReference type="InterPro" id="IPR034294">
    <property type="entry name" value="Aquaporin_transptr"/>
</dbReference>
<gene>
    <name evidence="8" type="ORF">DFR76_101817</name>
</gene>
<comment type="caution">
    <text evidence="8">The sequence shown here is derived from an EMBL/GenBank/DDBJ whole genome shotgun (WGS) entry which is preliminary data.</text>
</comment>
<sequence>MSSSTTDETTAIRSAETPGRDITRRLAVEGIGTFFLVFTVGTAVHSGNSLAPLAIGATLMVMVYAGGHISGAHYNPAVTLAALLRGRIKPLAALGYWAIQILAGLIAAGVVHLVVGGARGHAVNPSGHILAEALIAELLFTFALAYVVLNVATSADHSRNSFYGLAIGFTVAAGAIAVGGVSGAVFNPAVLFGGMAMGLFGASTLLYLIVELLGAAAAGLAFRLLNPNDP</sequence>
<dbReference type="PANTHER" id="PTHR45724:SF13">
    <property type="entry name" value="AQUAPORIN NIP1-1-RELATED"/>
    <property type="match status" value="1"/>
</dbReference>
<feature type="transmembrane region" description="Helical" evidence="7">
    <location>
        <begin position="127"/>
        <end position="149"/>
    </location>
</feature>
<dbReference type="SUPFAM" id="SSF81338">
    <property type="entry name" value="Aquaporin-like"/>
    <property type="match status" value="1"/>
</dbReference>
<evidence type="ECO:0000313" key="8">
    <source>
        <dbReference type="EMBL" id="RDI69279.1"/>
    </source>
</evidence>
<evidence type="ECO:0000256" key="5">
    <source>
        <dbReference type="ARBA" id="ARBA00023136"/>
    </source>
</evidence>
<feature type="transmembrane region" description="Helical" evidence="7">
    <location>
        <begin position="161"/>
        <end position="185"/>
    </location>
</feature>